<organism evidence="1 2">
    <name type="scientific">Dentiscutata erythropus</name>
    <dbReference type="NCBI Taxonomy" id="1348616"/>
    <lineage>
        <taxon>Eukaryota</taxon>
        <taxon>Fungi</taxon>
        <taxon>Fungi incertae sedis</taxon>
        <taxon>Mucoromycota</taxon>
        <taxon>Glomeromycotina</taxon>
        <taxon>Glomeromycetes</taxon>
        <taxon>Diversisporales</taxon>
        <taxon>Gigasporaceae</taxon>
        <taxon>Dentiscutata</taxon>
    </lineage>
</organism>
<dbReference type="InterPro" id="IPR036676">
    <property type="entry name" value="PurM-like_C_sf"/>
</dbReference>
<evidence type="ECO:0000313" key="1">
    <source>
        <dbReference type="EMBL" id="CAG8828772.1"/>
    </source>
</evidence>
<dbReference type="Proteomes" id="UP000789405">
    <property type="component" value="Unassembled WGS sequence"/>
</dbReference>
<dbReference type="Gene3D" id="3.40.50.880">
    <property type="match status" value="1"/>
</dbReference>
<feature type="non-terminal residue" evidence="1">
    <location>
        <position position="1"/>
    </location>
</feature>
<dbReference type="GO" id="GO:0006164">
    <property type="term" value="P:purine nucleotide biosynthetic process"/>
    <property type="evidence" value="ECO:0007669"/>
    <property type="project" value="TreeGrafter"/>
</dbReference>
<comment type="caution">
    <text evidence="1">The sequence shown here is derived from an EMBL/GenBank/DDBJ whole genome shotgun (WGS) entry which is preliminary data.</text>
</comment>
<dbReference type="SUPFAM" id="SSF52317">
    <property type="entry name" value="Class I glutamine amidotransferase-like"/>
    <property type="match status" value="1"/>
</dbReference>
<protein>
    <submittedName>
        <fullName evidence="1">5548_t:CDS:1</fullName>
    </submittedName>
</protein>
<dbReference type="Pfam" id="PF13507">
    <property type="entry name" value="GATase_5"/>
    <property type="match status" value="1"/>
</dbReference>
<feature type="non-terminal residue" evidence="1">
    <location>
        <position position="155"/>
    </location>
</feature>
<dbReference type="GO" id="GO:0004642">
    <property type="term" value="F:phosphoribosylformylglycinamidine synthase activity"/>
    <property type="evidence" value="ECO:0007669"/>
    <property type="project" value="TreeGrafter"/>
</dbReference>
<name>A0A9N9PKB2_9GLOM</name>
<dbReference type="OrthoDB" id="6666987at2759"/>
<proteinExistence type="predicted"/>
<keyword evidence="2" id="KW-1185">Reference proteome</keyword>
<dbReference type="SUPFAM" id="SSF56042">
    <property type="entry name" value="PurM C-terminal domain-like"/>
    <property type="match status" value="1"/>
</dbReference>
<dbReference type="SMART" id="SM01211">
    <property type="entry name" value="GATase_5"/>
    <property type="match status" value="1"/>
</dbReference>
<dbReference type="PANTHER" id="PTHR10099:SF1">
    <property type="entry name" value="PHOSPHORIBOSYLFORMYLGLYCINAMIDINE SYNTHASE"/>
    <property type="match status" value="1"/>
</dbReference>
<dbReference type="EMBL" id="CAJVPY010071974">
    <property type="protein sequence ID" value="CAG8828772.1"/>
    <property type="molecule type" value="Genomic_DNA"/>
</dbReference>
<gene>
    <name evidence="1" type="ORF">DERYTH_LOCUS28552</name>
</gene>
<evidence type="ECO:0000313" key="2">
    <source>
        <dbReference type="Proteomes" id="UP000789405"/>
    </source>
</evidence>
<sequence length="155" mass="17139">LQRMWSETSYHIQSLRDNSICAQEEFDSILDINDPGLCYRLSFDPADDVSLPFLKSPSIRPKVAILREQGVNGQAEMAFAFHLAGFTAIDVHMSDILSGEVTLEDFKGIAACGGFSYGDVLGAGSGWAKSILLHSKARQEFLNFFQNRQDTFVLG</sequence>
<dbReference type="GO" id="GO:0005737">
    <property type="term" value="C:cytoplasm"/>
    <property type="evidence" value="ECO:0007669"/>
    <property type="project" value="TreeGrafter"/>
</dbReference>
<dbReference type="PANTHER" id="PTHR10099">
    <property type="entry name" value="PHOSPHORIBOSYLFORMYLGLYCINAMIDINE SYNTHASE"/>
    <property type="match status" value="1"/>
</dbReference>
<accession>A0A9N9PKB2</accession>
<reference evidence="1" key="1">
    <citation type="submission" date="2021-06" db="EMBL/GenBank/DDBJ databases">
        <authorList>
            <person name="Kallberg Y."/>
            <person name="Tangrot J."/>
            <person name="Rosling A."/>
        </authorList>
    </citation>
    <scope>NUCLEOTIDE SEQUENCE</scope>
    <source>
        <strain evidence="1">MA453B</strain>
    </source>
</reference>
<dbReference type="InterPro" id="IPR029062">
    <property type="entry name" value="Class_I_gatase-like"/>
</dbReference>
<dbReference type="AlphaFoldDB" id="A0A9N9PKB2"/>